<dbReference type="AlphaFoldDB" id="X1JTX8"/>
<name>X1JTX8_9ZZZZ</name>
<dbReference type="SMART" id="SM00530">
    <property type="entry name" value="HTH_XRE"/>
    <property type="match status" value="1"/>
</dbReference>
<organism evidence="2">
    <name type="scientific">marine sediment metagenome</name>
    <dbReference type="NCBI Taxonomy" id="412755"/>
    <lineage>
        <taxon>unclassified sequences</taxon>
        <taxon>metagenomes</taxon>
        <taxon>ecological metagenomes</taxon>
    </lineage>
</organism>
<comment type="caution">
    <text evidence="2">The sequence shown here is derived from an EMBL/GenBank/DDBJ whole genome shotgun (WGS) entry which is preliminary data.</text>
</comment>
<gene>
    <name evidence="2" type="ORF">S03H2_61208</name>
</gene>
<reference evidence="2" key="1">
    <citation type="journal article" date="2014" name="Front. Microbiol.">
        <title>High frequency of phylogenetically diverse reductive dehalogenase-homologous genes in deep subseafloor sedimentary metagenomes.</title>
        <authorList>
            <person name="Kawai M."/>
            <person name="Futagami T."/>
            <person name="Toyoda A."/>
            <person name="Takaki Y."/>
            <person name="Nishi S."/>
            <person name="Hori S."/>
            <person name="Arai W."/>
            <person name="Tsubouchi T."/>
            <person name="Morono Y."/>
            <person name="Uchiyama I."/>
            <person name="Ito T."/>
            <person name="Fujiyama A."/>
            <person name="Inagaki F."/>
            <person name="Takami H."/>
        </authorList>
    </citation>
    <scope>NUCLEOTIDE SEQUENCE</scope>
    <source>
        <strain evidence="2">Expedition CK06-06</strain>
    </source>
</reference>
<evidence type="ECO:0000259" key="1">
    <source>
        <dbReference type="PROSITE" id="PS50943"/>
    </source>
</evidence>
<dbReference type="GO" id="GO:0003677">
    <property type="term" value="F:DNA binding"/>
    <property type="evidence" value="ECO:0007669"/>
    <property type="project" value="InterPro"/>
</dbReference>
<proteinExistence type="predicted"/>
<evidence type="ECO:0000313" key="2">
    <source>
        <dbReference type="EMBL" id="GAH81729.1"/>
    </source>
</evidence>
<dbReference type="SUPFAM" id="SSF47413">
    <property type="entry name" value="lambda repressor-like DNA-binding domains"/>
    <property type="match status" value="1"/>
</dbReference>
<protein>
    <recommendedName>
        <fullName evidence="1">HTH cro/C1-type domain-containing protein</fullName>
    </recommendedName>
</protein>
<feature type="domain" description="HTH cro/C1-type" evidence="1">
    <location>
        <begin position="26"/>
        <end position="74"/>
    </location>
</feature>
<dbReference type="PROSITE" id="PS50943">
    <property type="entry name" value="HTH_CROC1"/>
    <property type="match status" value="1"/>
</dbReference>
<dbReference type="Pfam" id="PF01381">
    <property type="entry name" value="HTH_3"/>
    <property type="match status" value="1"/>
</dbReference>
<dbReference type="Gene3D" id="1.10.260.40">
    <property type="entry name" value="lambda repressor-like DNA-binding domains"/>
    <property type="match status" value="1"/>
</dbReference>
<dbReference type="CDD" id="cd00093">
    <property type="entry name" value="HTH_XRE"/>
    <property type="match status" value="1"/>
</dbReference>
<dbReference type="EMBL" id="BARU01039494">
    <property type="protein sequence ID" value="GAH81729.1"/>
    <property type="molecule type" value="Genomic_DNA"/>
</dbReference>
<sequence length="130" mass="15403">MSRKKSYNSEIFNIGLGNRIEERLSELLGKTQKELAKIVNVTENMIKRWKQGTEPGAYKAQKMSEYLECNLTWLLTGKGAKILIEEESEHQDRKTYRRNEDKGLIEFRDKFIHWFVDVSNSHSHIWEEVK</sequence>
<dbReference type="InterPro" id="IPR001387">
    <property type="entry name" value="Cro/C1-type_HTH"/>
</dbReference>
<dbReference type="InterPro" id="IPR010982">
    <property type="entry name" value="Lambda_DNA-bd_dom_sf"/>
</dbReference>
<accession>X1JTX8</accession>